<sequence>MVKNSQNGCEAMPTTSGPESSSTNRSRFSYEWANAAIAAAFVGEDRSVADTIWDRLEECVQDLSEPFRASEMVGWFRRHYPDVKEQSLRAHIQIATSNASPASRGMFVNRRPLITRIEHGLYRRFDGDPGPMQPNQITTRDTAMTQRALDVDIEAAVGRYLHDRDRSARYTSFDYCFNHFQQHRTGVAAWGEPTGMEVSCLQLGFYLASWGMLRGSSGLLQRSARHLVPLIETLADAPAEVWDLDLDGYDREGIDLVLRTALDVRRALRPVEASDTLVTKVMLGVFGCVPAFDTYFMKGFGVSTFSKGSLRRVGEFYRATASIIDRQRQPTLDFTTGQPTTRLYTRAKVVDMIFFIEGGYPRQ</sequence>
<evidence type="ECO:0000313" key="3">
    <source>
        <dbReference type="EMBL" id="SDJ27121.1"/>
    </source>
</evidence>
<name>A0A1G8SD71_9PSEU</name>
<dbReference type="EMBL" id="FNET01000001">
    <property type="protein sequence ID" value="SDJ27121.1"/>
    <property type="molecule type" value="Genomic_DNA"/>
</dbReference>
<protein>
    <recommendedName>
        <fullName evidence="2">DUF7669 domain-containing protein</fullName>
    </recommendedName>
</protein>
<feature type="region of interest" description="Disordered" evidence="1">
    <location>
        <begin position="1"/>
        <end position="25"/>
    </location>
</feature>
<organism evidence="3 4">
    <name type="scientific">Lentzea albidocapillata subsp. violacea</name>
    <dbReference type="NCBI Taxonomy" id="128104"/>
    <lineage>
        <taxon>Bacteria</taxon>
        <taxon>Bacillati</taxon>
        <taxon>Actinomycetota</taxon>
        <taxon>Actinomycetes</taxon>
        <taxon>Pseudonocardiales</taxon>
        <taxon>Pseudonocardiaceae</taxon>
        <taxon>Lentzea</taxon>
    </lineage>
</organism>
<evidence type="ECO:0000259" key="2">
    <source>
        <dbReference type="Pfam" id="PF24706"/>
    </source>
</evidence>
<reference evidence="4" key="1">
    <citation type="submission" date="2016-10" db="EMBL/GenBank/DDBJ databases">
        <authorList>
            <person name="Varghese N."/>
            <person name="Submissions S."/>
        </authorList>
    </citation>
    <scope>NUCLEOTIDE SEQUENCE [LARGE SCALE GENOMIC DNA]</scope>
    <source>
        <strain evidence="4">DSM 44796</strain>
    </source>
</reference>
<dbReference type="InterPro" id="IPR056086">
    <property type="entry name" value="DUF7669"/>
</dbReference>
<dbReference type="Proteomes" id="UP000199682">
    <property type="component" value="Unassembled WGS sequence"/>
</dbReference>
<feature type="domain" description="DUF7669" evidence="2">
    <location>
        <begin position="51"/>
        <end position="124"/>
    </location>
</feature>
<proteinExistence type="predicted"/>
<evidence type="ECO:0000256" key="1">
    <source>
        <dbReference type="SAM" id="MobiDB-lite"/>
    </source>
</evidence>
<accession>A0A1G8SD71</accession>
<evidence type="ECO:0000313" key="4">
    <source>
        <dbReference type="Proteomes" id="UP000199682"/>
    </source>
</evidence>
<gene>
    <name evidence="3" type="ORF">SAMN04488074_101945</name>
</gene>
<dbReference type="AlphaFoldDB" id="A0A1G8SD71"/>
<dbReference type="Pfam" id="PF24706">
    <property type="entry name" value="DUF7669"/>
    <property type="match status" value="1"/>
</dbReference>